<sequence length="64" mass="7320">DEEEKLIVDSKDGRRRQRKLPTFANPAVASNFVGKVEPNEVQHRGALLQKHVPWKKAHGIFKFA</sequence>
<name>A0A8S0SDK8_OLEEU</name>
<protein>
    <submittedName>
        <fullName evidence="1">Uncharacterized protein</fullName>
    </submittedName>
</protein>
<evidence type="ECO:0000313" key="2">
    <source>
        <dbReference type="Proteomes" id="UP000594638"/>
    </source>
</evidence>
<accession>A0A8S0SDK8</accession>
<dbReference type="Proteomes" id="UP000594638">
    <property type="component" value="Unassembled WGS sequence"/>
</dbReference>
<evidence type="ECO:0000313" key="1">
    <source>
        <dbReference type="EMBL" id="CAA2990752.1"/>
    </source>
</evidence>
<keyword evidence="2" id="KW-1185">Reference proteome</keyword>
<feature type="non-terminal residue" evidence="1">
    <location>
        <position position="1"/>
    </location>
</feature>
<dbReference type="AlphaFoldDB" id="A0A8S0SDK8"/>
<proteinExistence type="predicted"/>
<comment type="caution">
    <text evidence="1">The sequence shown here is derived from an EMBL/GenBank/DDBJ whole genome shotgun (WGS) entry which is preliminary data.</text>
</comment>
<organism evidence="1 2">
    <name type="scientific">Olea europaea subsp. europaea</name>
    <dbReference type="NCBI Taxonomy" id="158383"/>
    <lineage>
        <taxon>Eukaryota</taxon>
        <taxon>Viridiplantae</taxon>
        <taxon>Streptophyta</taxon>
        <taxon>Embryophyta</taxon>
        <taxon>Tracheophyta</taxon>
        <taxon>Spermatophyta</taxon>
        <taxon>Magnoliopsida</taxon>
        <taxon>eudicotyledons</taxon>
        <taxon>Gunneridae</taxon>
        <taxon>Pentapetalae</taxon>
        <taxon>asterids</taxon>
        <taxon>lamiids</taxon>
        <taxon>Lamiales</taxon>
        <taxon>Oleaceae</taxon>
        <taxon>Oleeae</taxon>
        <taxon>Olea</taxon>
    </lineage>
</organism>
<gene>
    <name evidence="1" type="ORF">OLEA9_A074901</name>
</gene>
<dbReference type="Gramene" id="OE9A074901T1">
    <property type="protein sequence ID" value="OE9A074901C1"/>
    <property type="gene ID" value="OE9A074901"/>
</dbReference>
<reference evidence="1 2" key="1">
    <citation type="submission" date="2019-12" db="EMBL/GenBank/DDBJ databases">
        <authorList>
            <person name="Alioto T."/>
            <person name="Alioto T."/>
            <person name="Gomez Garrido J."/>
        </authorList>
    </citation>
    <scope>NUCLEOTIDE SEQUENCE [LARGE SCALE GENOMIC DNA]</scope>
</reference>
<dbReference type="EMBL" id="CACTIH010004384">
    <property type="protein sequence ID" value="CAA2990752.1"/>
    <property type="molecule type" value="Genomic_DNA"/>
</dbReference>